<keyword evidence="2" id="KW-0378">Hydrolase</keyword>
<reference evidence="3" key="1">
    <citation type="submission" date="2016-10" db="EMBL/GenBank/DDBJ databases">
        <authorList>
            <person name="Varghese N."/>
            <person name="Submissions S."/>
        </authorList>
    </citation>
    <scope>NUCLEOTIDE SEQUENCE [LARGE SCALE GENOMIC DNA]</scope>
    <source>
        <strain evidence="3">IBRC-M10078</strain>
    </source>
</reference>
<dbReference type="InterPro" id="IPR051158">
    <property type="entry name" value="Metallophosphoesterase_sf"/>
</dbReference>
<evidence type="ECO:0000259" key="1">
    <source>
        <dbReference type="Pfam" id="PF00149"/>
    </source>
</evidence>
<keyword evidence="3" id="KW-1185">Reference proteome</keyword>
<evidence type="ECO:0000313" key="3">
    <source>
        <dbReference type="Proteomes" id="UP000199159"/>
    </source>
</evidence>
<dbReference type="GO" id="GO:0016020">
    <property type="term" value="C:membrane"/>
    <property type="evidence" value="ECO:0007669"/>
    <property type="project" value="GOC"/>
</dbReference>
<dbReference type="EMBL" id="FNJU01000011">
    <property type="protein sequence ID" value="SDP89551.1"/>
    <property type="molecule type" value="Genomic_DNA"/>
</dbReference>
<gene>
    <name evidence="2" type="ORF">SAMN05216565_11140</name>
</gene>
<organism evidence="2 3">
    <name type="scientific">Litchfieldia salsa</name>
    <dbReference type="NCBI Taxonomy" id="930152"/>
    <lineage>
        <taxon>Bacteria</taxon>
        <taxon>Bacillati</taxon>
        <taxon>Bacillota</taxon>
        <taxon>Bacilli</taxon>
        <taxon>Bacillales</taxon>
        <taxon>Bacillaceae</taxon>
        <taxon>Litchfieldia</taxon>
    </lineage>
</organism>
<dbReference type="GO" id="GO:0008758">
    <property type="term" value="F:UDP-2,3-diacylglucosamine hydrolase activity"/>
    <property type="evidence" value="ECO:0007669"/>
    <property type="project" value="TreeGrafter"/>
</dbReference>
<feature type="domain" description="Calcineurin-like phosphoesterase" evidence="1">
    <location>
        <begin position="45"/>
        <end position="202"/>
    </location>
</feature>
<sequence length="255" mass="28244">MVGVIILFLLCIGILVYMIIEARQNNITRQTLLFKNFPKSFGEITIFFISDIHKRSISEKLIEEVKGSADLVIIGGDLCEKGVPLTKIESNIKLLKSIAPVYFVWGNNDYEINYHELDSLLLSQGVTILDNTAARFESESGDSIAILGIDDIRVGRHRLDLALKDVGEEVPFKILISHNPVIVDEIKPENGIDFIMSGHTHGGQIRIFNIGLYKKGCIEKIGSTTLLTSNGYGTTELPLRLGAPPETHLITIKSL</sequence>
<accession>A0A1H0WG71</accession>
<dbReference type="PANTHER" id="PTHR31302:SF32">
    <property type="entry name" value="PHOSPHOESTERASE"/>
    <property type="match status" value="1"/>
</dbReference>
<dbReference type="GO" id="GO:0009245">
    <property type="term" value="P:lipid A biosynthetic process"/>
    <property type="evidence" value="ECO:0007669"/>
    <property type="project" value="TreeGrafter"/>
</dbReference>
<dbReference type="RefSeq" id="WP_238457310.1">
    <property type="nucleotide sequence ID" value="NZ_FNJU01000011.1"/>
</dbReference>
<dbReference type="InterPro" id="IPR029052">
    <property type="entry name" value="Metallo-depent_PP-like"/>
</dbReference>
<dbReference type="Gene3D" id="3.60.21.10">
    <property type="match status" value="1"/>
</dbReference>
<dbReference type="InterPro" id="IPR004843">
    <property type="entry name" value="Calcineurin-like_PHP"/>
</dbReference>
<dbReference type="AlphaFoldDB" id="A0A1H0WG71"/>
<name>A0A1H0WG71_9BACI</name>
<proteinExistence type="predicted"/>
<dbReference type="PANTHER" id="PTHR31302">
    <property type="entry name" value="TRANSMEMBRANE PROTEIN WITH METALLOPHOSPHOESTERASE DOMAIN-RELATED"/>
    <property type="match status" value="1"/>
</dbReference>
<protein>
    <submittedName>
        <fullName evidence="2">Predicted phosphohydrolase, MPP superfamily</fullName>
    </submittedName>
</protein>
<dbReference type="STRING" id="930152.SAMN05216565_11140"/>
<dbReference type="SUPFAM" id="SSF56300">
    <property type="entry name" value="Metallo-dependent phosphatases"/>
    <property type="match status" value="1"/>
</dbReference>
<evidence type="ECO:0000313" key="2">
    <source>
        <dbReference type="EMBL" id="SDP89551.1"/>
    </source>
</evidence>
<dbReference type="Proteomes" id="UP000199159">
    <property type="component" value="Unassembled WGS sequence"/>
</dbReference>
<dbReference type="Pfam" id="PF00149">
    <property type="entry name" value="Metallophos"/>
    <property type="match status" value="1"/>
</dbReference>